<dbReference type="Proteomes" id="UP000036403">
    <property type="component" value="Unassembled WGS sequence"/>
</dbReference>
<protein>
    <submittedName>
        <fullName evidence="1">Secreted protein</fullName>
    </submittedName>
</protein>
<evidence type="ECO:0000313" key="1">
    <source>
        <dbReference type="EMBL" id="KMQ89403.1"/>
    </source>
</evidence>
<name>A0A0J7KG44_LASNI</name>
<gene>
    <name evidence="1" type="ORF">RF55_10976</name>
</gene>
<dbReference type="AlphaFoldDB" id="A0A0J7KG44"/>
<dbReference type="PaxDb" id="67767-A0A0J7KG44"/>
<accession>A0A0J7KG44</accession>
<sequence>MKAKAAADAVVIKRGGALADYGALGDRIYAALDDDADVDAPADERIAMTTDPAAIPVGKIVADAAAIRRGKAPADHLDALGDKISAGTKIQTRFAEVIYRFL</sequence>
<organism evidence="1 2">
    <name type="scientific">Lasius niger</name>
    <name type="common">Black garden ant</name>
    <dbReference type="NCBI Taxonomy" id="67767"/>
    <lineage>
        <taxon>Eukaryota</taxon>
        <taxon>Metazoa</taxon>
        <taxon>Ecdysozoa</taxon>
        <taxon>Arthropoda</taxon>
        <taxon>Hexapoda</taxon>
        <taxon>Insecta</taxon>
        <taxon>Pterygota</taxon>
        <taxon>Neoptera</taxon>
        <taxon>Endopterygota</taxon>
        <taxon>Hymenoptera</taxon>
        <taxon>Apocrita</taxon>
        <taxon>Aculeata</taxon>
        <taxon>Formicoidea</taxon>
        <taxon>Formicidae</taxon>
        <taxon>Formicinae</taxon>
        <taxon>Lasius</taxon>
        <taxon>Lasius</taxon>
    </lineage>
</organism>
<keyword evidence="2" id="KW-1185">Reference proteome</keyword>
<reference evidence="1 2" key="1">
    <citation type="submission" date="2015-04" db="EMBL/GenBank/DDBJ databases">
        <title>Lasius niger genome sequencing.</title>
        <authorList>
            <person name="Konorov E.A."/>
            <person name="Nikitin M.A."/>
            <person name="Kirill M.V."/>
            <person name="Chang P."/>
        </authorList>
    </citation>
    <scope>NUCLEOTIDE SEQUENCE [LARGE SCALE GENOMIC DNA]</scope>
    <source>
        <tissue evidence="1">Whole</tissue>
    </source>
</reference>
<comment type="caution">
    <text evidence="1">The sequence shown here is derived from an EMBL/GenBank/DDBJ whole genome shotgun (WGS) entry which is preliminary data.</text>
</comment>
<evidence type="ECO:0000313" key="2">
    <source>
        <dbReference type="Proteomes" id="UP000036403"/>
    </source>
</evidence>
<dbReference type="EMBL" id="LBMM01007817">
    <property type="protein sequence ID" value="KMQ89403.1"/>
    <property type="molecule type" value="Genomic_DNA"/>
</dbReference>
<proteinExistence type="predicted"/>